<evidence type="ECO:0000313" key="2">
    <source>
        <dbReference type="EMBL" id="JAC23993.1"/>
    </source>
</evidence>
<accession>A0A023FTH4</accession>
<keyword evidence="1" id="KW-0732">Signal</keyword>
<evidence type="ECO:0000256" key="1">
    <source>
        <dbReference type="SAM" id="SignalP"/>
    </source>
</evidence>
<dbReference type="EMBL" id="GBBK01000489">
    <property type="protein sequence ID" value="JAC23993.1"/>
    <property type="molecule type" value="mRNA"/>
</dbReference>
<dbReference type="AlphaFoldDB" id="A0A023FTH4"/>
<reference evidence="2" key="1">
    <citation type="submission" date="2014-03" db="EMBL/GenBank/DDBJ databases">
        <title>The sialotranscriptome of Amblyomma triste, Amblyomma parvum and Amblyomma cajennense ticks, uncovered by 454-based RNA-seq.</title>
        <authorList>
            <person name="Garcia G.R."/>
            <person name="Gardinassi L.G."/>
            <person name="Ribeiro J.M."/>
            <person name="Anatriello E."/>
            <person name="Ferreira B.R."/>
            <person name="Moreira H.N."/>
            <person name="Mafra C."/>
            <person name="Olegario M.M."/>
            <person name="Szabo P.J."/>
            <person name="Miranda-Santos I.K."/>
            <person name="Maruyama S.R."/>
        </authorList>
    </citation>
    <scope>NUCLEOTIDE SEQUENCE</scope>
    <source>
        <strain evidence="2">Uberlandia</strain>
        <tissue evidence="2">Salivary glands</tissue>
    </source>
</reference>
<organism evidence="2">
    <name type="scientific">Amblyomma cajennense</name>
    <name type="common">Cayenne tick</name>
    <name type="synonym">Acarus cajennensis</name>
    <dbReference type="NCBI Taxonomy" id="34607"/>
    <lineage>
        <taxon>Eukaryota</taxon>
        <taxon>Metazoa</taxon>
        <taxon>Ecdysozoa</taxon>
        <taxon>Arthropoda</taxon>
        <taxon>Chelicerata</taxon>
        <taxon>Arachnida</taxon>
        <taxon>Acari</taxon>
        <taxon>Parasitiformes</taxon>
        <taxon>Ixodida</taxon>
        <taxon>Ixodoidea</taxon>
        <taxon>Ixodidae</taxon>
        <taxon>Amblyomminae</taxon>
        <taxon>Amblyomma</taxon>
    </lineage>
</organism>
<proteinExistence type="evidence at transcript level"/>
<feature type="signal peptide" evidence="1">
    <location>
        <begin position="1"/>
        <end position="18"/>
    </location>
</feature>
<feature type="chain" id="PRO_5001515978" evidence="1">
    <location>
        <begin position="19"/>
        <end position="174"/>
    </location>
</feature>
<sequence length="174" mass="18576">MFLVFAVAAGVFFSMGLGVPTSKTQDGVCQDPKTVLRAGSRILIVSRPTENCSCTLEDGQPGTYPDGAPCFNGSRRIGNCSKGVCNVTESVYGCAGKNGTEEGSTIDPVLCVFECKSAKGVKEWGYLPDGFPCVNKDDGTNETGKNGTCKHRPHRDRENETVCFPNDQLHLVGC</sequence>
<name>A0A023FTH4_AMBCJ</name>
<protein>
    <submittedName>
        <fullName evidence="2">Putative secreted protein</fullName>
    </submittedName>
</protein>